<sequence>MNNAAYKKLDYSLALLSTAEGGKNFGCIINSLHQVTSSRPPKFTFSLNNDSATCAALKKSGVAAATLLAKQAEDRLVNEFGYKSGRAIDKFASFAVQTDSQGCPYLTDGMASRLSLKVTETVAIGSYTLFICELLDAEVLGDGDCLTVKEFEKRGEDVPPVAPVYHELSADAGWKCTVCGYVRLAEDIPDDFICPICRAPRSKFVKRSEA</sequence>
<feature type="domain" description="Rubredoxin-like" evidence="3">
    <location>
        <begin position="171"/>
        <end position="207"/>
    </location>
</feature>
<dbReference type="Pfam" id="PF01613">
    <property type="entry name" value="Flavin_Reduct"/>
    <property type="match status" value="1"/>
</dbReference>
<dbReference type="EMBL" id="JACOPL010000004">
    <property type="protein sequence ID" value="MBC5724901.1"/>
    <property type="molecule type" value="Genomic_DNA"/>
</dbReference>
<keyword evidence="2" id="KW-0560">Oxidoreductase</keyword>
<evidence type="ECO:0000313" key="5">
    <source>
        <dbReference type="Proteomes" id="UP000606499"/>
    </source>
</evidence>
<dbReference type="Pfam" id="PF21349">
    <property type="entry name" value="RUBY_RBDX"/>
    <property type="match status" value="1"/>
</dbReference>
<name>A0A923LT98_9FIRM</name>
<gene>
    <name evidence="4" type="ORF">H8S45_05440</name>
</gene>
<dbReference type="SUPFAM" id="SSF50475">
    <property type="entry name" value="FMN-binding split barrel"/>
    <property type="match status" value="1"/>
</dbReference>
<dbReference type="PROSITE" id="PS50903">
    <property type="entry name" value="RUBREDOXIN_LIKE"/>
    <property type="match status" value="1"/>
</dbReference>
<dbReference type="InterPro" id="IPR002563">
    <property type="entry name" value="Flavin_Rdtase-like_dom"/>
</dbReference>
<keyword evidence="5" id="KW-1185">Reference proteome</keyword>
<dbReference type="GO" id="GO:0010181">
    <property type="term" value="F:FMN binding"/>
    <property type="evidence" value="ECO:0007669"/>
    <property type="project" value="InterPro"/>
</dbReference>
<evidence type="ECO:0000259" key="3">
    <source>
        <dbReference type="PROSITE" id="PS50903"/>
    </source>
</evidence>
<evidence type="ECO:0000313" key="4">
    <source>
        <dbReference type="EMBL" id="MBC5724901.1"/>
    </source>
</evidence>
<dbReference type="GO" id="GO:0005506">
    <property type="term" value="F:iron ion binding"/>
    <property type="evidence" value="ECO:0007669"/>
    <property type="project" value="InterPro"/>
</dbReference>
<dbReference type="AlphaFoldDB" id="A0A923LT98"/>
<dbReference type="SUPFAM" id="SSF57802">
    <property type="entry name" value="Rubredoxin-like"/>
    <property type="match status" value="1"/>
</dbReference>
<accession>A0A923LT98</accession>
<dbReference type="GO" id="GO:0042602">
    <property type="term" value="F:riboflavin reductase (NADPH) activity"/>
    <property type="evidence" value="ECO:0007669"/>
    <property type="project" value="TreeGrafter"/>
</dbReference>
<protein>
    <submittedName>
        <fullName evidence="4">Flavin reductase</fullName>
    </submittedName>
</protein>
<organism evidence="4 5">
    <name type="scientific">Agathobaculum faecis</name>
    <dbReference type="NCBI Taxonomy" id="2763013"/>
    <lineage>
        <taxon>Bacteria</taxon>
        <taxon>Bacillati</taxon>
        <taxon>Bacillota</taxon>
        <taxon>Clostridia</taxon>
        <taxon>Eubacteriales</taxon>
        <taxon>Butyricicoccaceae</taxon>
        <taxon>Agathobaculum</taxon>
    </lineage>
</organism>
<dbReference type="PANTHER" id="PTHR30466:SF1">
    <property type="entry name" value="FMN REDUCTASE (NADH) RUTF"/>
    <property type="match status" value="1"/>
</dbReference>
<dbReference type="InterPro" id="IPR048574">
    <property type="entry name" value="RUBY_RBDX"/>
</dbReference>
<comment type="caution">
    <text evidence="4">The sequence shown here is derived from an EMBL/GenBank/DDBJ whole genome shotgun (WGS) entry which is preliminary data.</text>
</comment>
<dbReference type="Gene3D" id="2.30.110.10">
    <property type="entry name" value="Electron Transport, Fmn-binding Protein, Chain A"/>
    <property type="match status" value="1"/>
</dbReference>
<comment type="cofactor">
    <cofactor evidence="1">
        <name>Fe(3+)</name>
        <dbReference type="ChEBI" id="CHEBI:29034"/>
    </cofactor>
</comment>
<dbReference type="SMART" id="SM00903">
    <property type="entry name" value="Flavin_Reduct"/>
    <property type="match status" value="1"/>
</dbReference>
<dbReference type="Proteomes" id="UP000606499">
    <property type="component" value="Unassembled WGS sequence"/>
</dbReference>
<evidence type="ECO:0000256" key="2">
    <source>
        <dbReference type="ARBA" id="ARBA00023002"/>
    </source>
</evidence>
<proteinExistence type="predicted"/>
<evidence type="ECO:0000256" key="1">
    <source>
        <dbReference type="ARBA" id="ARBA00001965"/>
    </source>
</evidence>
<dbReference type="RefSeq" id="WP_186949781.1">
    <property type="nucleotide sequence ID" value="NZ_JACOPL010000004.1"/>
</dbReference>
<dbReference type="PANTHER" id="PTHR30466">
    <property type="entry name" value="FLAVIN REDUCTASE"/>
    <property type="match status" value="1"/>
</dbReference>
<dbReference type="InterPro" id="IPR012349">
    <property type="entry name" value="Split_barrel_FMN-bd"/>
</dbReference>
<dbReference type="InterPro" id="IPR050268">
    <property type="entry name" value="NADH-dep_flavin_reductase"/>
</dbReference>
<dbReference type="Gene3D" id="2.20.28.10">
    <property type="match status" value="1"/>
</dbReference>
<dbReference type="InterPro" id="IPR024934">
    <property type="entry name" value="Rubredoxin-like_dom"/>
</dbReference>
<reference evidence="4" key="1">
    <citation type="submission" date="2020-08" db="EMBL/GenBank/DDBJ databases">
        <title>Genome public.</title>
        <authorList>
            <person name="Liu C."/>
            <person name="Sun Q."/>
        </authorList>
    </citation>
    <scope>NUCLEOTIDE SEQUENCE</scope>
    <source>
        <strain evidence="4">NSJ-28</strain>
    </source>
</reference>